<feature type="compositionally biased region" description="Basic and acidic residues" evidence="11">
    <location>
        <begin position="4301"/>
        <end position="4310"/>
    </location>
</feature>
<evidence type="ECO:0000256" key="1">
    <source>
        <dbReference type="ARBA" id="ARBA00004604"/>
    </source>
</evidence>
<dbReference type="GO" id="GO:0000027">
    <property type="term" value="P:ribosomal large subunit assembly"/>
    <property type="evidence" value="ECO:0007669"/>
    <property type="project" value="InterPro"/>
</dbReference>
<dbReference type="InterPro" id="IPR002035">
    <property type="entry name" value="VWF_A"/>
</dbReference>
<dbReference type="Proteomes" id="UP000076532">
    <property type="component" value="Unassembled WGS sequence"/>
</dbReference>
<dbReference type="PANTHER" id="PTHR48103">
    <property type="entry name" value="MIDASIN-RELATED"/>
    <property type="match status" value="1"/>
</dbReference>
<dbReference type="OrthoDB" id="5186at2759"/>
<dbReference type="Gene3D" id="3.40.50.300">
    <property type="entry name" value="P-loop containing nucleotide triphosphate hydrolases"/>
    <property type="match status" value="6"/>
</dbReference>
<feature type="compositionally biased region" description="Basic and acidic residues" evidence="11">
    <location>
        <begin position="4317"/>
        <end position="4353"/>
    </location>
</feature>
<comment type="function">
    <text evidence="10">Nuclear chaperone required for maturation and nuclear export of pre-60S ribosome subunits.</text>
</comment>
<evidence type="ECO:0000256" key="5">
    <source>
        <dbReference type="ARBA" id="ARBA00022553"/>
    </source>
</evidence>
<dbReference type="STRING" id="436010.A0A166H9S3"/>
<evidence type="ECO:0000256" key="2">
    <source>
        <dbReference type="ARBA" id="ARBA00004642"/>
    </source>
</evidence>
<dbReference type="InterPro" id="IPR027417">
    <property type="entry name" value="P-loop_NTPase"/>
</dbReference>
<evidence type="ECO:0000313" key="14">
    <source>
        <dbReference type="Proteomes" id="UP000076532"/>
    </source>
</evidence>
<evidence type="ECO:0000256" key="8">
    <source>
        <dbReference type="ARBA" id="ARBA00023186"/>
    </source>
</evidence>
<keyword evidence="7 10" id="KW-0067">ATP-binding</keyword>
<comment type="subcellular location">
    <subcellularLocation>
        <location evidence="1">Nucleus</location>
        <location evidence="1">Nucleolus</location>
    </subcellularLocation>
    <subcellularLocation>
        <location evidence="2">Nucleus</location>
        <location evidence="2">Nucleoplasm</location>
    </subcellularLocation>
</comment>
<dbReference type="InterPro" id="IPR025662">
    <property type="entry name" value="Sigma_54_int_dom_ATP-bd_1"/>
</dbReference>
<feature type="compositionally biased region" description="Polar residues" evidence="11">
    <location>
        <begin position="4496"/>
        <end position="4511"/>
    </location>
</feature>
<proteinExistence type="inferred from homology"/>
<keyword evidence="8 10" id="KW-0143">Chaperone</keyword>
<dbReference type="Pfam" id="PF07728">
    <property type="entry name" value="AAA_5"/>
    <property type="match status" value="8"/>
</dbReference>
<protein>
    <recommendedName>
        <fullName evidence="4 10">Midasin</fullName>
    </recommendedName>
</protein>
<keyword evidence="9 10" id="KW-0539">Nucleus</keyword>
<evidence type="ECO:0000259" key="12">
    <source>
        <dbReference type="PROSITE" id="PS50234"/>
    </source>
</evidence>
<dbReference type="GO" id="GO:0005654">
    <property type="term" value="C:nucleoplasm"/>
    <property type="evidence" value="ECO:0007669"/>
    <property type="project" value="UniProtKB-SubCell"/>
</dbReference>
<dbReference type="EMBL" id="KV417571">
    <property type="protein sequence ID" value="KZP18626.1"/>
    <property type="molecule type" value="Genomic_DNA"/>
</dbReference>
<evidence type="ECO:0000256" key="11">
    <source>
        <dbReference type="SAM" id="MobiDB-lite"/>
    </source>
</evidence>
<dbReference type="PROSITE" id="PS00675">
    <property type="entry name" value="SIGMA54_INTERACT_1"/>
    <property type="match status" value="2"/>
</dbReference>
<dbReference type="SUPFAM" id="SSF52540">
    <property type="entry name" value="P-loop containing nucleoside triphosphate hydrolases"/>
    <property type="match status" value="6"/>
</dbReference>
<keyword evidence="5" id="KW-0597">Phosphoprotein</keyword>
<evidence type="ECO:0000256" key="7">
    <source>
        <dbReference type="ARBA" id="ARBA00022840"/>
    </source>
</evidence>
<dbReference type="PROSITE" id="PS50234">
    <property type="entry name" value="VWFA"/>
    <property type="match status" value="1"/>
</dbReference>
<dbReference type="GO" id="GO:0030687">
    <property type="term" value="C:preribosome, large subunit precursor"/>
    <property type="evidence" value="ECO:0007669"/>
    <property type="project" value="TreeGrafter"/>
</dbReference>
<dbReference type="InterPro" id="IPR040848">
    <property type="entry name" value="AAA_lid_7"/>
</dbReference>
<dbReference type="Pfam" id="PF17865">
    <property type="entry name" value="AAA_lid_5"/>
    <property type="match status" value="1"/>
</dbReference>
<feature type="compositionally biased region" description="Acidic residues" evidence="11">
    <location>
        <begin position="4226"/>
        <end position="4266"/>
    </location>
</feature>
<feature type="compositionally biased region" description="Acidic residues" evidence="11">
    <location>
        <begin position="4404"/>
        <end position="4442"/>
    </location>
</feature>
<feature type="region of interest" description="Disordered" evidence="11">
    <location>
        <begin position="4194"/>
        <end position="4710"/>
    </location>
</feature>
<gene>
    <name evidence="13" type="ORF">FIBSPDRAFT_1046122</name>
</gene>
<evidence type="ECO:0000256" key="10">
    <source>
        <dbReference type="PIRNR" id="PIRNR010340"/>
    </source>
</evidence>
<dbReference type="PIRSF" id="PIRSF010340">
    <property type="entry name" value="Midasin"/>
    <property type="match status" value="1"/>
</dbReference>
<dbReference type="GO" id="GO:0016887">
    <property type="term" value="F:ATP hydrolysis activity"/>
    <property type="evidence" value="ECO:0007669"/>
    <property type="project" value="InterPro"/>
</dbReference>
<evidence type="ECO:0000256" key="9">
    <source>
        <dbReference type="ARBA" id="ARBA00023242"/>
    </source>
</evidence>
<feature type="compositionally biased region" description="Polar residues" evidence="11">
    <location>
        <begin position="4612"/>
        <end position="4621"/>
    </location>
</feature>
<dbReference type="FunFam" id="3.40.50.300:FF:000142">
    <property type="entry name" value="Midasin"/>
    <property type="match status" value="1"/>
</dbReference>
<feature type="compositionally biased region" description="Acidic residues" evidence="11">
    <location>
        <begin position="4474"/>
        <end position="4483"/>
    </location>
</feature>
<reference evidence="13 14" key="1">
    <citation type="journal article" date="2016" name="Mol. Biol. Evol.">
        <title>Comparative Genomics of Early-Diverging Mushroom-Forming Fungi Provides Insights into the Origins of Lignocellulose Decay Capabilities.</title>
        <authorList>
            <person name="Nagy L.G."/>
            <person name="Riley R."/>
            <person name="Tritt A."/>
            <person name="Adam C."/>
            <person name="Daum C."/>
            <person name="Floudas D."/>
            <person name="Sun H."/>
            <person name="Yadav J.S."/>
            <person name="Pangilinan J."/>
            <person name="Larsson K.H."/>
            <person name="Matsuura K."/>
            <person name="Barry K."/>
            <person name="Labutti K."/>
            <person name="Kuo R."/>
            <person name="Ohm R.A."/>
            <person name="Bhattacharya S.S."/>
            <person name="Shirouzu T."/>
            <person name="Yoshinaga Y."/>
            <person name="Martin F.M."/>
            <person name="Grigoriev I.V."/>
            <person name="Hibbett D.S."/>
        </authorList>
    </citation>
    <scope>NUCLEOTIDE SEQUENCE [LARGE SCALE GENOMIC DNA]</scope>
    <source>
        <strain evidence="13 14">CBS 109695</strain>
    </source>
</reference>
<dbReference type="SMART" id="SM00382">
    <property type="entry name" value="AAA"/>
    <property type="match status" value="5"/>
</dbReference>
<evidence type="ECO:0000256" key="4">
    <source>
        <dbReference type="ARBA" id="ARBA00017143"/>
    </source>
</evidence>
<keyword evidence="14" id="KW-1185">Reference proteome</keyword>
<keyword evidence="6 10" id="KW-0547">Nucleotide-binding</keyword>
<feature type="compositionally biased region" description="Basic and acidic residues" evidence="11">
    <location>
        <begin position="791"/>
        <end position="806"/>
    </location>
</feature>
<feature type="compositionally biased region" description="Basic and acidic residues" evidence="11">
    <location>
        <begin position="4597"/>
        <end position="4607"/>
    </location>
</feature>
<accession>A0A166H9S3</accession>
<evidence type="ECO:0000256" key="6">
    <source>
        <dbReference type="ARBA" id="ARBA00022741"/>
    </source>
</evidence>
<dbReference type="Pfam" id="PF17867">
    <property type="entry name" value="AAA_lid_7"/>
    <property type="match status" value="3"/>
</dbReference>
<dbReference type="GO" id="GO:0005730">
    <property type="term" value="C:nucleolus"/>
    <property type="evidence" value="ECO:0007669"/>
    <property type="project" value="UniProtKB-SubCell"/>
</dbReference>
<evidence type="ECO:0000313" key="13">
    <source>
        <dbReference type="EMBL" id="KZP18626.1"/>
    </source>
</evidence>
<dbReference type="InterPro" id="IPR012099">
    <property type="entry name" value="Midasin"/>
</dbReference>
<dbReference type="InterPro" id="IPR011704">
    <property type="entry name" value="ATPase_dyneun-rel_AAA"/>
</dbReference>
<feature type="compositionally biased region" description="Gly residues" evidence="11">
    <location>
        <begin position="4521"/>
        <end position="4530"/>
    </location>
</feature>
<evidence type="ECO:0000256" key="3">
    <source>
        <dbReference type="ARBA" id="ARBA00007188"/>
    </source>
</evidence>
<dbReference type="Gene3D" id="3.40.50.410">
    <property type="entry name" value="von Willebrand factor, type A domain"/>
    <property type="match status" value="1"/>
</dbReference>
<feature type="region of interest" description="Disordered" evidence="11">
    <location>
        <begin position="791"/>
        <end position="813"/>
    </location>
</feature>
<dbReference type="InterPro" id="IPR036465">
    <property type="entry name" value="vWFA_dom_sf"/>
</dbReference>
<dbReference type="GO" id="GO:0005524">
    <property type="term" value="F:ATP binding"/>
    <property type="evidence" value="ECO:0007669"/>
    <property type="project" value="UniProtKB-KW"/>
</dbReference>
<dbReference type="FunFam" id="3.40.50.300:FF:001368">
    <property type="entry name" value="Midasin"/>
    <property type="match status" value="1"/>
</dbReference>
<dbReference type="InterPro" id="IPR041190">
    <property type="entry name" value="Midasin_AAA_lid_5"/>
</dbReference>
<sequence>MSSIQDPLSINLARQCRSLISKIPAGSPYAAAIQQCASPAGLLDILSHLLAVPAFTLAVATDFQPVLFDLCARWLGDAFDPEAQFVALSMLLEPHQELYPILSEFLRKNYNETSPLSFVNSDSLGTIPALRMHRLLLAYYRVLKANRPLPQDLLWSLAHLAELFSGPHPDTGVRLLAILCFALQSGMSEVEKSTLEKQVLGEDCAVDCPVWFGEGADGMVQEIDGWVLPVLEVRRVTEARNALLNLSQDCYTVEEGATGPSLSPSDLSPFVANIHGIMLLRTSGSEVPTPLIPTPTAVSSLRSLAIAISLRIPTLLTSPPSSGKSLLLSHLSATLHPASPNHIIAITLADTSLDPRSLLGSYISSPTHPGTFEWKDGVLVRAMREGRWVVFEDVDRGSNEVLGVIKPLIESMGLGKWLGGRAAIEVPSRGRVEADEGFALFATRSLPVSRKGNFPAPVFFGAQKWHEVDIFPPSTEELLVILGAKFPRLRGAAAHALVALWEAVKALGSVASSRDVGLRELEKLCTRVDNLLPSTYQPSQLSTGSSTGPQMLPEIFPHISLREDMYLEARDVFFGAGALTASARTHISHISSTIASHIGIDSERSMSVLQARVPEFDIEKDVNGLSTAIRAGRTRLLARPSPKSHLDTSQTPERPFAMHRPAVQLLSRIATAVSLREPVLLTGETGTGKTTVVTHLAKLLRRPLISLNLSHQTEASDLVGGFKPVDARVPGAVLQERFLDLFSGTFSRRKNAKFEESVRKAVGEAKWKRAVGLWKESARLAKERIQARIHEEPTVDGERDVDPETPRKRRKVESALNESEASWVAFERDVDEFYVQHVQGKGKFAFGFVEGPLVKALRSGDWILLDEINLSSPETLECIAGLLHGPTASITLTEEGSLEPVTRHPDFRLFACMNPATDVGKKDLPPNIRSRFTEMDVPPPDADKDTLLDIITQYIRPTKAGDKSAIMDVAEFYLAVKQLAEARHIADGSNHRPHYSMRTLTRALTFAADLASTYGLRRALWEGCLMAFTMVLDSPSAEIVTALAQKHLLAGVRNLRSFLTQEPAIPPSRLVDELLKLGPFHLERGPIPEDLAEEYIMTPSVETKLVDLARIIVTGRFPVLIEGPTSSGKTSSVEYLARRTGHRFIRINNHEHTDIQEYLGSYVSDPSTGKLVFKDGLLVRALRSGDWIVLDELNLAPTDVLEALNRLLDDNRELVIPETQEVVRPHPHFMLFATQNPSGLYAGRKVLSRAFRNRFLEVHFQDVPQAELETILCQRCQIAPSYGQRIVAVFRELQKRRQSGRVFESKSGFATLRDLFRWAGRDAVGYQELANNGYMLLAERARREDDKTAVKEVIESIMKVRIDEKAIYEAGDPAVDLTAYLGFPFPKSSPVVWTMAMRRLFFLVGRALRFNEPVLLVGETGSGKTSVCQVYADAVHKPLHGLNCHQNTETADLIGGLRPVRNRATAQVEAVRQAKSALESAGLFEDTTDITRLLRSLEACLSAETSAPTRQLLDHARRSILRLNAIFEWHDGPLIEAMRKGDVFLLDEISLADDSVLERLNSVLEPSRTVVLAERGGDDLEHPAIRATEGFQLIATMNPGGDYGKKELSPALRNRFTEIWVPSVDNRDDLQLIVDSLWQHDGLRQHTTPLLDFVDWLCARAVDRSLLGLRDILAWVTFSNAAYLPIEGQERMPLNEIFHHAAHMTYLDGLASLPQLAAYSSDAIRTIKVDAMETLSKLAPPAIVEDLEFVPSLDASRFMQLGSFAIPMGAKAPVFHTFNFQAPTTRANAMRVVRACQVPKPILLEGSPGVGKTSLVTALANLSGHHLCRINLSDQTDLIDLFGSDLPVEGGGAGEFAWRDAEFLKALQEGHWVLLDEMNLAPQAVLEGLNAVLDHRGTVFIPELGRSFTRHPAFRIFAAQNPLQQGGGRKGLPRSFVNRFTKVYVEELSTEDLMLVCRHMFPDANPDILRAMVEYNTRLNQEVASKGAFGRQGSPWEFNLRDVARWGALMTASQPQQHPIDYLRNVYLHRFRTIADRDHARLIFDRVFSTVSTSGDQTPHCSISPAFLQVGLFGTARSGRSSTSRPGRVLQMHLSSLESAGHCVAQSWLSILTGPHGSGKTDLVRVLADLTGNSLHEIPINSATDAMDILGSFEQVDHRGRVLNLLRSVLSLADGAIRMSACHGGQPRGYIALRKLVTQVLPFASSDALNAASDLLIELGSVIGGAEVEKQRLLSDIQSLLSLSDNTGRFEWVDGPLVRALKQGHWMLLDGANLCPPSVLDRLNSLCETNGTLTLTERGYVDGDVPIIRPHPNFRLFMGVDPQFGELSRAMRNRGVEIAMSADLTVEDRTSLMDHFRLPLASSPTSKWTTLSATYETVRRGIAIETDFGTDRCLPAGFNVDDDSASSFLTNLAPSFGSCSSDPAAADIALVHVLARVTPPAYLPKLRRLLPYLVSSQQNEKIRDCFQYLNIPEVAVALSDLRQCRDSQRTNLNYLLTEPLDVYINCLPCHQCIIPEAGLAIHRTIIQILNLVVVVTIHTAETEALRRRKRISTSDDARSLARDSMAGSRRALEAVNAVIDATLTAAHSVLQRIPQTSSVDGHTILDTASQLLAYSRLLRNVVANDSFDFSVAQATAKWLAETLQASILDFHHLRESVQNLTDAVSLSCGLGITEIWSTFMVEDSGAAASPDLQALEHASQNLGSAVDGLRTQVLQVMALHRLPTKPSEHETAQLSDLERQIQAKILSKPPSLSRTDSSEENVIKIIELRALGNFCFIENEERSKVVMKFAQRMLDIACDTPALPLVRLIPFQHLIWTTDARQLRVSTIMECQMQWLNDIWSLTSTFEDTVGPTLLFTPMELCSTIKICDWKGISLSSVAEYGASLRRHTELTTMECDTSMPRIDQLSILMLQALWMLSSCFKSSFAEGLHGLLAPSIHVFQQGAPRTLQDALDIIEKSSHVAFKEVVHQNLPQCIGRFADIRQPRHRRIFHMGCCWISLARVILDLFVPDAPIDPAAVQQCALEFWRNEEAILQSQLELHVNLELRAAGNTQNSVIFYLEHKLKEVLEHVDQHSSSNVSHRKDITRLQAFWSEVFQIQTQVVATNKIEMLLRLLEQGDPSALTREQVIQESIAGFCHRMESVYPEFCDIFNPIKLALSYMRLGLRLACQTPSNLLQHQDSSIDHICAALIAFPSVQSTSMLSVSSEVIDVKGVAPFQRVLLNLSAIALERTIGVDMVAYIQTVEVSYDQAFRLWSIDRAREDSKEQESQSLYRHKAIDYDAANEEEVEEHEFLQLFPTFEDVMDGDSRSSSTSTKSLNLVLPAQIQVLVALHDSLFGHNQAAHDSNRVFSLVRMSALEALLLSQSTGLPDTMDSGSRVLQLELLRKRLSELQSGPISRAKYHFYSDANVLEVKKATVLVESLKHRLDTLIQEWPDQMVLQELRDRCGAILKLDLHSSVAHVLSALEQLLLHTQDWEIYANRDNTLKFHQQTLTSLIVEWRRLELSCWQSLLQTQALTFSEGTSESWFHLYDISIRGPLGNAQDSADALGQYLGQYATLLENFIRTSPLGQFNSRVELLQTFDAYIGLLAASKAGDQRITLHRVQRLLRSTTREYNRFTVQIGKSLSEQRVKLEKEIQAFIKLASWKDVNVHALKESSQRTHHNLYKIVRKFREVLRQPVSGHLQTIFAGETEQRPLESGLTRTVAPSVSPVFLSETLSTHPAHLANLDQTYQKFDFFLADRIRNVMRSPAPGVLDELASEIITTTKSLAAESVPKDLPVAKRNKLEKALLVRKRKAWSDLLKELKRGGLSANVKPDVLRNQRDPLWIKEQPILLAEATIPIAKVDLYLDRLQSTLPPLRASLSEHHSDITTRDLQRGVMLLESGFTHALDARSGLASVLDAHTSITQLCDRLQSFSTSKTISLSQPSFKSMARIHDLACKLADALKETAHALETFAALPSSPVIPVSLTSGIVTITANISGSRDRLAKTMKGIDENSSLILLDSEIALVADIRQQIESTSSSFSQWSEDNPMLQFILKPIQTWLDAQHLPAISSITPHPIESSNSTGNDIIDTLLVNVQAMLAICSKFDEISSADDDDNYVKDGSRLINTLTGALGIHGIFNQLLSILPRLAEISHDERARTTSRFLPFLKRYLAFAEEQLTIHSQWAQALMKLDYVLCSIMHTVATQGFCKPAETDESGAGGDQETTGGVGLGEGSGTENVSKEIEDESQVEGIQGEEENDEPRDDTGDDNTIEMSEDIGGEMEDVPDKGSEQEEGSEDESEGDPEEQIGDLDASDPSAVDEKLWGDEKGPEDEKDQGKTNDDHSAENKEGDSEVVAKEGEQSQSKDKKEEAEKADEEQPPDENVEETAQPDDTEMDDGDEDHQDASGAPLDDHLQDANTLDLPDDMDLDLGEDMQDVAEGDHGDDDSDVDEPEDQGEEMDASTADDKNPLEPEASEEETPGDQLQETGDPADAPDPEEDVSDKEAVGKPDVSDGNATSNKDPNQDQNIDTGEDASTGLDGNGAGGVGGEAAANEDQKKDDSSDAQDAPQEAKLASDESAETPASGSATRGQQKDSGSSQTDSALAHNPLRSLGDTLKEIRQRFDDILDSQEPSDPSPNQAEAAAEASQVEYLRPDDEDQDMQALGPAGEEQVAKLNDLRLADDDGQMMDSTDLMDVDAPTEEPSVDKASAPSAPQGEPTSQAPASDVDGAITQTDVQKSSSRHHEEGLSMVKTDVDMEDVEQDDDAVEAELQKWQDNGQPDTGAEHIWRLYESLTHDLAYALCEQLRLILEPTLATRLKGDYRTGKRLNMKKIIPYIASDYTKDKIWLRRTRPSQREYQVLIALDDSRSMAESHSVHLAYETMALVSKALSRLEVGDIAIAKFGETVEMLHGFDQGPFTDQAGTKVMNAFHFNQKATNVLSLLDTSLRVLERARERRSMSSASSADLWQLEIIISDGICQDHDRLRTVLRKAEEQRVMIVFVVIDSLHSAAAAASGTDASSANQSSILAMNQVAYKNVDGRMELQMERYLDSFPFEYYVVLRNVEALPEVLTGTLKQFFERISEE</sequence>
<name>A0A166H9S3_9AGAM</name>
<comment type="similarity">
    <text evidence="3 10">Belongs to the midasin family.</text>
</comment>
<feature type="compositionally biased region" description="Polar residues" evidence="11">
    <location>
        <begin position="4563"/>
        <end position="4584"/>
    </location>
</feature>
<dbReference type="InterPro" id="IPR003593">
    <property type="entry name" value="AAA+_ATPase"/>
</dbReference>
<feature type="compositionally biased region" description="Acidic residues" evidence="11">
    <location>
        <begin position="4274"/>
        <end position="4295"/>
    </location>
</feature>
<dbReference type="GO" id="GO:0000055">
    <property type="term" value="P:ribosomal large subunit export from nucleus"/>
    <property type="evidence" value="ECO:0007669"/>
    <property type="project" value="TreeGrafter"/>
</dbReference>
<feature type="compositionally biased region" description="Basic and acidic residues" evidence="11">
    <location>
        <begin position="4484"/>
        <end position="4493"/>
    </location>
</feature>
<dbReference type="PANTHER" id="PTHR48103:SF2">
    <property type="entry name" value="MIDASIN"/>
    <property type="match status" value="1"/>
</dbReference>
<dbReference type="SUPFAM" id="SSF53300">
    <property type="entry name" value="vWA-like"/>
    <property type="match status" value="1"/>
</dbReference>
<feature type="compositionally biased region" description="Acidic residues" evidence="11">
    <location>
        <begin position="4354"/>
        <end position="4384"/>
    </location>
</feature>
<organism evidence="13 14">
    <name type="scientific">Athelia psychrophila</name>
    <dbReference type="NCBI Taxonomy" id="1759441"/>
    <lineage>
        <taxon>Eukaryota</taxon>
        <taxon>Fungi</taxon>
        <taxon>Dikarya</taxon>
        <taxon>Basidiomycota</taxon>
        <taxon>Agaricomycotina</taxon>
        <taxon>Agaricomycetes</taxon>
        <taxon>Agaricomycetidae</taxon>
        <taxon>Atheliales</taxon>
        <taxon>Atheliaceae</taxon>
        <taxon>Athelia</taxon>
    </lineage>
</organism>
<dbReference type="FunFam" id="3.40.50.300:FF:000712">
    <property type="entry name" value="Midasin"/>
    <property type="match status" value="1"/>
</dbReference>
<dbReference type="CDD" id="cd00009">
    <property type="entry name" value="AAA"/>
    <property type="match status" value="2"/>
</dbReference>
<feature type="domain" description="VWFA" evidence="12">
    <location>
        <begin position="4841"/>
        <end position="5064"/>
    </location>
</feature>